<dbReference type="Gene3D" id="3.30.700.20">
    <property type="entry name" value="Hypothetical protein ph0010, domain 1"/>
    <property type="match status" value="1"/>
</dbReference>
<organism evidence="2">
    <name type="scientific">uncultured bacterium</name>
    <name type="common">gcode 4</name>
    <dbReference type="NCBI Taxonomy" id="1234023"/>
    <lineage>
        <taxon>Bacteria</taxon>
        <taxon>environmental samples</taxon>
    </lineage>
</organism>
<dbReference type="InterPro" id="IPR036071">
    <property type="entry name" value="AMMECR1_dom_sf"/>
</dbReference>
<gene>
    <name evidence="2" type="ORF">ACD_49C00038G0060</name>
</gene>
<protein>
    <recommendedName>
        <fullName evidence="1">AMMECR1 domain-containing protein</fullName>
    </recommendedName>
</protein>
<dbReference type="AlphaFoldDB" id="K2AXM2"/>
<dbReference type="InterPro" id="IPR027485">
    <property type="entry name" value="AMMECR1_N"/>
</dbReference>
<dbReference type="Gene3D" id="3.30.1490.150">
    <property type="entry name" value="Hypothetical protein ph0010, domain 2"/>
    <property type="match status" value="1"/>
</dbReference>
<comment type="caution">
    <text evidence="2">The sequence shown here is derived from an EMBL/GenBank/DDBJ whole genome shotgun (WGS) entry which is preliminary data.</text>
</comment>
<dbReference type="InterPro" id="IPR002733">
    <property type="entry name" value="AMMECR1_domain"/>
</dbReference>
<dbReference type="SUPFAM" id="SSF143447">
    <property type="entry name" value="AMMECR1-like"/>
    <property type="match status" value="1"/>
</dbReference>
<evidence type="ECO:0000259" key="1">
    <source>
        <dbReference type="Pfam" id="PF01871"/>
    </source>
</evidence>
<evidence type="ECO:0000313" key="2">
    <source>
        <dbReference type="EMBL" id="EKD66526.1"/>
    </source>
</evidence>
<accession>K2AXM2</accession>
<reference evidence="2" key="1">
    <citation type="journal article" date="2012" name="Science">
        <title>Fermentation, hydrogen, and sulfur metabolism in multiple uncultivated bacterial phyla.</title>
        <authorList>
            <person name="Wrighton K.C."/>
            <person name="Thomas B.C."/>
            <person name="Sharon I."/>
            <person name="Miller C.S."/>
            <person name="Castelle C.J."/>
            <person name="VerBerkmoes N.C."/>
            <person name="Wilkins M.J."/>
            <person name="Hettich R.L."/>
            <person name="Lipton M.S."/>
            <person name="Williams K.H."/>
            <person name="Long P.E."/>
            <person name="Banfield J.F."/>
        </authorList>
    </citation>
    <scope>NUCLEOTIDE SEQUENCE [LARGE SCALE GENOMIC DNA]</scope>
</reference>
<feature type="domain" description="AMMECR1" evidence="1">
    <location>
        <begin position="12"/>
        <end position="186"/>
    </location>
</feature>
<proteinExistence type="predicted"/>
<dbReference type="EMBL" id="AMFJ01021624">
    <property type="protein sequence ID" value="EKD66526.1"/>
    <property type="molecule type" value="Genomic_DNA"/>
</dbReference>
<name>K2AXM2_9BACT</name>
<sequence length="189" mass="21757">MRSETSALGVQQIAKKVIEIYLNEKKIPTLDELWISKHPDLNTKNLSFVTLYKDGSVIASSGRINLKKPNTIAELIENSLFCLKDPRFIEAIKNPAEIKNVSFRVDIITPSQREVINKIDEIDIKKNWLILISQNHWKIWVILPNIANLITTNEDLFTLVCKKAELDPATLKEEDYILYKIESTIFSDF</sequence>
<dbReference type="Pfam" id="PF01871">
    <property type="entry name" value="AMMECR1"/>
    <property type="match status" value="1"/>
</dbReference>